<dbReference type="OrthoDB" id="9995210at2759"/>
<evidence type="ECO:0000256" key="3">
    <source>
        <dbReference type="PROSITE-ProRule" id="PRU00023"/>
    </source>
</evidence>
<dbReference type="Proteomes" id="UP000054097">
    <property type="component" value="Unassembled WGS sequence"/>
</dbReference>
<dbReference type="PANTHER" id="PTHR24171:SF8">
    <property type="entry name" value="BRCA1-ASSOCIATED RING DOMAIN PROTEIN 1"/>
    <property type="match status" value="1"/>
</dbReference>
<dbReference type="Pfam" id="PF12796">
    <property type="entry name" value="Ank_2"/>
    <property type="match status" value="1"/>
</dbReference>
<evidence type="ECO:0000313" key="6">
    <source>
        <dbReference type="Proteomes" id="UP000054097"/>
    </source>
</evidence>
<dbReference type="GO" id="GO:0085020">
    <property type="term" value="P:protein K6-linked ubiquitination"/>
    <property type="evidence" value="ECO:0007669"/>
    <property type="project" value="TreeGrafter"/>
</dbReference>
<accession>A0A0C3BLH2</accession>
<keyword evidence="1" id="KW-0677">Repeat</keyword>
<feature type="repeat" description="ANK" evidence="3">
    <location>
        <begin position="44"/>
        <end position="66"/>
    </location>
</feature>
<feature type="region of interest" description="Disordered" evidence="4">
    <location>
        <begin position="146"/>
        <end position="171"/>
    </location>
</feature>
<sequence length="171" mass="18667">MAEVYKGATVHERLLQAAKDNAPSKLEEITDEEGFDVNVKDRSTGNTALHYAVQNLAADVFELLLEIDGCDVDPQNNGNANTISPTFKETPLHFAVRLEDPRARHYFVGNLLEAGADTTIRNSFGQRAYDLIPADDEECRKMIRQAEAEAAQAGDVASDSDEGDPNDVASD</sequence>
<evidence type="ECO:0000256" key="2">
    <source>
        <dbReference type="ARBA" id="ARBA00023043"/>
    </source>
</evidence>
<feature type="repeat" description="ANK" evidence="3">
    <location>
        <begin position="87"/>
        <end position="123"/>
    </location>
</feature>
<dbReference type="AlphaFoldDB" id="A0A0C3BLH2"/>
<keyword evidence="6" id="KW-1185">Reference proteome</keyword>
<dbReference type="PROSITE" id="PS50297">
    <property type="entry name" value="ANK_REP_REGION"/>
    <property type="match status" value="1"/>
</dbReference>
<dbReference type="InterPro" id="IPR036770">
    <property type="entry name" value="Ankyrin_rpt-contain_sf"/>
</dbReference>
<feature type="compositionally biased region" description="Acidic residues" evidence="4">
    <location>
        <begin position="158"/>
        <end position="171"/>
    </location>
</feature>
<evidence type="ECO:0000256" key="4">
    <source>
        <dbReference type="SAM" id="MobiDB-lite"/>
    </source>
</evidence>
<name>A0A0C3BLH2_SERVB</name>
<organism evidence="5 6">
    <name type="scientific">Serendipita vermifera MAFF 305830</name>
    <dbReference type="NCBI Taxonomy" id="933852"/>
    <lineage>
        <taxon>Eukaryota</taxon>
        <taxon>Fungi</taxon>
        <taxon>Dikarya</taxon>
        <taxon>Basidiomycota</taxon>
        <taxon>Agaricomycotina</taxon>
        <taxon>Agaricomycetes</taxon>
        <taxon>Sebacinales</taxon>
        <taxon>Serendipitaceae</taxon>
        <taxon>Serendipita</taxon>
    </lineage>
</organism>
<dbReference type="HOGENOM" id="CLU_097653_1_0_1"/>
<dbReference type="PANTHER" id="PTHR24171">
    <property type="entry name" value="ANKYRIN REPEAT DOMAIN-CONTAINING PROTEIN 39-RELATED"/>
    <property type="match status" value="1"/>
</dbReference>
<gene>
    <name evidence="5" type="ORF">M408DRAFT_326922</name>
</gene>
<evidence type="ECO:0000313" key="5">
    <source>
        <dbReference type="EMBL" id="KIM32316.1"/>
    </source>
</evidence>
<keyword evidence="2 3" id="KW-0040">ANK repeat</keyword>
<dbReference type="EMBL" id="KN824280">
    <property type="protein sequence ID" value="KIM32316.1"/>
    <property type="molecule type" value="Genomic_DNA"/>
</dbReference>
<reference evidence="5 6" key="1">
    <citation type="submission" date="2014-04" db="EMBL/GenBank/DDBJ databases">
        <authorList>
            <consortium name="DOE Joint Genome Institute"/>
            <person name="Kuo A."/>
            <person name="Zuccaro A."/>
            <person name="Kohler A."/>
            <person name="Nagy L.G."/>
            <person name="Floudas D."/>
            <person name="Copeland A."/>
            <person name="Barry K.W."/>
            <person name="Cichocki N."/>
            <person name="Veneault-Fourrey C."/>
            <person name="LaButti K."/>
            <person name="Lindquist E.A."/>
            <person name="Lipzen A."/>
            <person name="Lundell T."/>
            <person name="Morin E."/>
            <person name="Murat C."/>
            <person name="Sun H."/>
            <person name="Tunlid A."/>
            <person name="Henrissat B."/>
            <person name="Grigoriev I.V."/>
            <person name="Hibbett D.S."/>
            <person name="Martin F."/>
            <person name="Nordberg H.P."/>
            <person name="Cantor M.N."/>
            <person name="Hua S.X."/>
        </authorList>
    </citation>
    <scope>NUCLEOTIDE SEQUENCE [LARGE SCALE GENOMIC DNA]</scope>
    <source>
        <strain evidence="5 6">MAFF 305830</strain>
    </source>
</reference>
<dbReference type="InterPro" id="IPR002110">
    <property type="entry name" value="Ankyrin_rpt"/>
</dbReference>
<evidence type="ECO:0000256" key="1">
    <source>
        <dbReference type="ARBA" id="ARBA00022737"/>
    </source>
</evidence>
<dbReference type="STRING" id="933852.A0A0C3BLH2"/>
<dbReference type="PROSITE" id="PS50088">
    <property type="entry name" value="ANK_REPEAT"/>
    <property type="match status" value="2"/>
</dbReference>
<dbReference type="SUPFAM" id="SSF48403">
    <property type="entry name" value="Ankyrin repeat"/>
    <property type="match status" value="1"/>
</dbReference>
<dbReference type="GO" id="GO:0004842">
    <property type="term" value="F:ubiquitin-protein transferase activity"/>
    <property type="evidence" value="ECO:0007669"/>
    <property type="project" value="TreeGrafter"/>
</dbReference>
<reference evidence="6" key="2">
    <citation type="submission" date="2015-01" db="EMBL/GenBank/DDBJ databases">
        <title>Evolutionary Origins and Diversification of the Mycorrhizal Mutualists.</title>
        <authorList>
            <consortium name="DOE Joint Genome Institute"/>
            <consortium name="Mycorrhizal Genomics Consortium"/>
            <person name="Kohler A."/>
            <person name="Kuo A."/>
            <person name="Nagy L.G."/>
            <person name="Floudas D."/>
            <person name="Copeland A."/>
            <person name="Barry K.W."/>
            <person name="Cichocki N."/>
            <person name="Veneault-Fourrey C."/>
            <person name="LaButti K."/>
            <person name="Lindquist E.A."/>
            <person name="Lipzen A."/>
            <person name="Lundell T."/>
            <person name="Morin E."/>
            <person name="Murat C."/>
            <person name="Riley R."/>
            <person name="Ohm R."/>
            <person name="Sun H."/>
            <person name="Tunlid A."/>
            <person name="Henrissat B."/>
            <person name="Grigoriev I.V."/>
            <person name="Hibbett D.S."/>
            <person name="Martin F."/>
        </authorList>
    </citation>
    <scope>NUCLEOTIDE SEQUENCE [LARGE SCALE GENOMIC DNA]</scope>
    <source>
        <strain evidence="6">MAFF 305830</strain>
    </source>
</reference>
<protein>
    <submittedName>
        <fullName evidence="5">Uncharacterized protein</fullName>
    </submittedName>
</protein>
<dbReference type="Gene3D" id="1.25.40.20">
    <property type="entry name" value="Ankyrin repeat-containing domain"/>
    <property type="match status" value="1"/>
</dbReference>
<dbReference type="SMART" id="SM00248">
    <property type="entry name" value="ANK"/>
    <property type="match status" value="2"/>
</dbReference>
<proteinExistence type="predicted"/>